<evidence type="ECO:0000256" key="5">
    <source>
        <dbReference type="ARBA" id="ARBA00023315"/>
    </source>
</evidence>
<dbReference type="InterPro" id="IPR016181">
    <property type="entry name" value="Acyl_CoA_acyltransferase"/>
</dbReference>
<dbReference type="SUPFAM" id="SSF55729">
    <property type="entry name" value="Acyl-CoA N-acyltransferases (Nat)"/>
    <property type="match status" value="1"/>
</dbReference>
<dbReference type="Gene3D" id="3.40.630.30">
    <property type="match status" value="1"/>
</dbReference>
<keyword evidence="5 6" id="KW-0012">Acyltransferase</keyword>
<comment type="caution">
    <text evidence="6">The sequence shown here is derived from an EMBL/GenBank/DDBJ whole genome shotgun (WGS) entry which is preliminary data.</text>
</comment>
<protein>
    <submittedName>
        <fullName evidence="6">Putative Acyl-CoA N-acyltransferase (Nat)</fullName>
    </submittedName>
</protein>
<dbReference type="Pfam" id="PF13444">
    <property type="entry name" value="Acetyltransf_5"/>
    <property type="match status" value="1"/>
</dbReference>
<dbReference type="PANTHER" id="PTHR37323">
    <property type="entry name" value="GCN5-RELATED N-ACETYLTRANSFERASE"/>
    <property type="match status" value="1"/>
</dbReference>
<keyword evidence="3 6" id="KW-0808">Transferase</keyword>
<dbReference type="EMBL" id="CABM01000042">
    <property type="protein sequence ID" value="CBH97340.1"/>
    <property type="molecule type" value="Genomic_DNA"/>
</dbReference>
<evidence type="ECO:0000256" key="4">
    <source>
        <dbReference type="ARBA" id="ARBA00023098"/>
    </source>
</evidence>
<accession>E6PQY5</accession>
<organism evidence="6">
    <name type="scientific">mine drainage metagenome</name>
    <dbReference type="NCBI Taxonomy" id="410659"/>
    <lineage>
        <taxon>unclassified sequences</taxon>
        <taxon>metagenomes</taxon>
        <taxon>ecological metagenomes</taxon>
    </lineage>
</organism>
<evidence type="ECO:0000256" key="3">
    <source>
        <dbReference type="ARBA" id="ARBA00022679"/>
    </source>
</evidence>
<comment type="pathway">
    <text evidence="1">Lipid metabolism.</text>
</comment>
<dbReference type="AlphaFoldDB" id="E6PQY5"/>
<dbReference type="PANTHER" id="PTHR37323:SF1">
    <property type="entry name" value="L-ORNITHINE N(ALPHA)-ACYLTRANSFERASE"/>
    <property type="match status" value="1"/>
</dbReference>
<evidence type="ECO:0000256" key="1">
    <source>
        <dbReference type="ARBA" id="ARBA00005189"/>
    </source>
</evidence>
<proteinExistence type="predicted"/>
<gene>
    <name evidence="6" type="ORF">CARN2_2812</name>
</gene>
<reference evidence="6" key="1">
    <citation type="submission" date="2009-10" db="EMBL/GenBank/DDBJ databases">
        <title>Diversity of trophic interactions inside an arsenic-rich microbial ecosystem.</title>
        <authorList>
            <person name="Bertin P.N."/>
            <person name="Heinrich-Salmeron A."/>
            <person name="Pelletier E."/>
            <person name="Goulhen-Chollet F."/>
            <person name="Arsene-Ploetze F."/>
            <person name="Gallien S."/>
            <person name="Calteau A."/>
            <person name="Vallenet D."/>
            <person name="Casiot C."/>
            <person name="Chane-Woon-Ming B."/>
            <person name="Giloteaux L."/>
            <person name="Barakat M."/>
            <person name="Bonnefoy V."/>
            <person name="Bruneel O."/>
            <person name="Chandler M."/>
            <person name="Cleiss J."/>
            <person name="Duran R."/>
            <person name="Elbaz-Poulichet F."/>
            <person name="Fonknechten N."/>
            <person name="Lauga B."/>
            <person name="Mornico D."/>
            <person name="Ortet P."/>
            <person name="Schaeffer C."/>
            <person name="Siguier P."/>
            <person name="Alexander Thil Smith A."/>
            <person name="Van Dorsselaer A."/>
            <person name="Weissenbach J."/>
            <person name="Medigue C."/>
            <person name="Le Paslier D."/>
        </authorList>
    </citation>
    <scope>NUCLEOTIDE SEQUENCE</scope>
</reference>
<name>E6PQY5_9ZZZZ</name>
<sequence length="235" mass="26197">MAWARQPHEVREAQRLRWKVFAEELGARIATPSPGFDIDIFDPYCDHLLVRSAEGLLVGTYRVLPPHQAQRVGGLYSETEFDITRLVHLRPRLLELGRSCVHQGYRSGAVIMALWAGLAHYMQSNGLDAMIGCASVSMRDGGHYAASLWARLRKTHLAAVEDHMQPRLPLPVGSLRQDLPAEAPPLLKGYLRVGARICGAPAWDPDFNTADFPLLMRLADVNPRYARHFLSAAEA</sequence>
<dbReference type="GO" id="GO:0006629">
    <property type="term" value="P:lipid metabolic process"/>
    <property type="evidence" value="ECO:0007669"/>
    <property type="project" value="UniProtKB-KW"/>
</dbReference>
<evidence type="ECO:0000256" key="2">
    <source>
        <dbReference type="ARBA" id="ARBA00022516"/>
    </source>
</evidence>
<evidence type="ECO:0000313" key="6">
    <source>
        <dbReference type="EMBL" id="CBH97340.1"/>
    </source>
</evidence>
<dbReference type="GO" id="GO:0016746">
    <property type="term" value="F:acyltransferase activity"/>
    <property type="evidence" value="ECO:0007669"/>
    <property type="project" value="UniProtKB-KW"/>
</dbReference>
<keyword evidence="4" id="KW-0443">Lipid metabolism</keyword>
<dbReference type="InterPro" id="IPR052351">
    <property type="entry name" value="Ornithine_N-alpha-AT"/>
</dbReference>
<keyword evidence="2" id="KW-0444">Lipid biosynthesis</keyword>